<dbReference type="EMBL" id="CAACVG010009906">
    <property type="protein sequence ID" value="VEN54498.1"/>
    <property type="molecule type" value="Genomic_DNA"/>
</dbReference>
<sequence>PISYKRNEPNCFGYTICTSVSIDLIIPCEFSICLLQELSKKVKLVTHTAHPCQKSSDHHKNVQKTSPKGEPS</sequence>
<dbReference type="Proteomes" id="UP000410492">
    <property type="component" value="Unassembled WGS sequence"/>
</dbReference>
<name>A0A653D2V6_CALMS</name>
<feature type="region of interest" description="Disordered" evidence="1">
    <location>
        <begin position="50"/>
        <end position="72"/>
    </location>
</feature>
<keyword evidence="3" id="KW-1185">Reference proteome</keyword>
<proteinExistence type="predicted"/>
<gene>
    <name evidence="2" type="ORF">CALMAC_LOCUS13956</name>
</gene>
<evidence type="ECO:0000256" key="1">
    <source>
        <dbReference type="SAM" id="MobiDB-lite"/>
    </source>
</evidence>
<feature type="non-terminal residue" evidence="2">
    <location>
        <position position="1"/>
    </location>
</feature>
<evidence type="ECO:0000313" key="3">
    <source>
        <dbReference type="Proteomes" id="UP000410492"/>
    </source>
</evidence>
<accession>A0A653D2V6</accession>
<protein>
    <submittedName>
        <fullName evidence="2">Uncharacterized protein</fullName>
    </submittedName>
</protein>
<organism evidence="2 3">
    <name type="scientific">Callosobruchus maculatus</name>
    <name type="common">Southern cowpea weevil</name>
    <name type="synonym">Pulse bruchid</name>
    <dbReference type="NCBI Taxonomy" id="64391"/>
    <lineage>
        <taxon>Eukaryota</taxon>
        <taxon>Metazoa</taxon>
        <taxon>Ecdysozoa</taxon>
        <taxon>Arthropoda</taxon>
        <taxon>Hexapoda</taxon>
        <taxon>Insecta</taxon>
        <taxon>Pterygota</taxon>
        <taxon>Neoptera</taxon>
        <taxon>Endopterygota</taxon>
        <taxon>Coleoptera</taxon>
        <taxon>Polyphaga</taxon>
        <taxon>Cucujiformia</taxon>
        <taxon>Chrysomeloidea</taxon>
        <taxon>Chrysomelidae</taxon>
        <taxon>Bruchinae</taxon>
        <taxon>Bruchini</taxon>
        <taxon>Callosobruchus</taxon>
    </lineage>
</organism>
<evidence type="ECO:0000313" key="2">
    <source>
        <dbReference type="EMBL" id="VEN54498.1"/>
    </source>
</evidence>
<reference evidence="2 3" key="1">
    <citation type="submission" date="2019-01" db="EMBL/GenBank/DDBJ databases">
        <authorList>
            <person name="Sayadi A."/>
        </authorList>
    </citation>
    <scope>NUCLEOTIDE SEQUENCE [LARGE SCALE GENOMIC DNA]</scope>
</reference>
<dbReference type="AlphaFoldDB" id="A0A653D2V6"/>